<reference evidence="2" key="1">
    <citation type="submission" date="2019-11" db="EMBL/GenBank/DDBJ databases">
        <authorList>
            <person name="Feng L."/>
        </authorList>
    </citation>
    <scope>NUCLEOTIDE SEQUENCE</scope>
    <source>
        <strain evidence="2">AundefinedLFYP135</strain>
    </source>
</reference>
<dbReference type="SUPFAM" id="SSF109604">
    <property type="entry name" value="HD-domain/PDEase-like"/>
    <property type="match status" value="1"/>
</dbReference>
<name>A0A6N2U142_9FIRM</name>
<organism evidence="2">
    <name type="scientific">uncultured Anaerotruncus sp</name>
    <dbReference type="NCBI Taxonomy" id="905011"/>
    <lineage>
        <taxon>Bacteria</taxon>
        <taxon>Bacillati</taxon>
        <taxon>Bacillota</taxon>
        <taxon>Clostridia</taxon>
        <taxon>Eubacteriales</taxon>
        <taxon>Oscillospiraceae</taxon>
        <taxon>Anaerotruncus</taxon>
        <taxon>environmental samples</taxon>
    </lineage>
</organism>
<sequence length="178" mass="20007">MTNKERFKEIFISQVTRPGAADLLAWLGTTDFFEAPASTRFHGAYPGGLVEHSLNVYYALLGQSTIREYGGESVAVVALLHDVCKTGYYRRERDGKYSVKDQLPMGHGEKSVYLVMKFMDLTDEEALAIRWHMGAYDDAFRGGSRALNEAQDKCALVLALHHADMQATQEEKRREGIL</sequence>
<evidence type="ECO:0000313" key="2">
    <source>
        <dbReference type="EMBL" id="VYT12154.1"/>
    </source>
</evidence>
<dbReference type="Gene3D" id="1.10.3210.10">
    <property type="entry name" value="Hypothetical protein af1432"/>
    <property type="match status" value="1"/>
</dbReference>
<proteinExistence type="predicted"/>
<dbReference type="EMBL" id="CACRSL010000003">
    <property type="protein sequence ID" value="VYT12154.1"/>
    <property type="molecule type" value="Genomic_DNA"/>
</dbReference>
<dbReference type="Pfam" id="PF01966">
    <property type="entry name" value="HD"/>
    <property type="match status" value="1"/>
</dbReference>
<protein>
    <recommendedName>
        <fullName evidence="1">HD domain-containing protein</fullName>
    </recommendedName>
</protein>
<dbReference type="InterPro" id="IPR006674">
    <property type="entry name" value="HD_domain"/>
</dbReference>
<evidence type="ECO:0000259" key="1">
    <source>
        <dbReference type="Pfam" id="PF01966"/>
    </source>
</evidence>
<feature type="domain" description="HD" evidence="1">
    <location>
        <begin position="50"/>
        <end position="159"/>
    </location>
</feature>
<accession>A0A6N2U142</accession>
<gene>
    <name evidence="2" type="ORF">AULFYP135_01728</name>
</gene>
<dbReference type="AlphaFoldDB" id="A0A6N2U142"/>